<dbReference type="InterPro" id="IPR025218">
    <property type="entry name" value="DUF4426"/>
</dbReference>
<evidence type="ECO:0000259" key="2">
    <source>
        <dbReference type="Pfam" id="PF14467"/>
    </source>
</evidence>
<keyword evidence="1" id="KW-0732">Signal</keyword>
<organism evidence="3 4">
    <name type="scientific">Agaribacter flavus</name>
    <dbReference type="NCBI Taxonomy" id="1902781"/>
    <lineage>
        <taxon>Bacteria</taxon>
        <taxon>Pseudomonadati</taxon>
        <taxon>Pseudomonadota</taxon>
        <taxon>Gammaproteobacteria</taxon>
        <taxon>Alteromonadales</taxon>
        <taxon>Alteromonadaceae</taxon>
        <taxon>Agaribacter</taxon>
    </lineage>
</organism>
<sequence>MQFFYYLKRLLLLVFLCLSLSVQAEQKQTLGQWDVHYIAIPTTFLTPEVASSNQIVRSKYSSLINISVLDNDSKAAQSVSVRGKAVNLLGTTKPLSFKQVKEGSAIYYLATVGFSDQETLRFTIDIQLGNEIQQLKFQQKMYAE</sequence>
<dbReference type="Gene3D" id="2.60.40.3340">
    <property type="entry name" value="Domain of unknown function DUF4426"/>
    <property type="match status" value="1"/>
</dbReference>
<dbReference type="RefSeq" id="WP_376919141.1">
    <property type="nucleotide sequence ID" value="NZ_JBHRSW010000006.1"/>
</dbReference>
<reference evidence="4" key="1">
    <citation type="journal article" date="2019" name="Int. J. Syst. Evol. Microbiol.">
        <title>The Global Catalogue of Microorganisms (GCM) 10K type strain sequencing project: providing services to taxonomists for standard genome sequencing and annotation.</title>
        <authorList>
            <consortium name="The Broad Institute Genomics Platform"/>
            <consortium name="The Broad Institute Genome Sequencing Center for Infectious Disease"/>
            <person name="Wu L."/>
            <person name="Ma J."/>
        </authorList>
    </citation>
    <scope>NUCLEOTIDE SEQUENCE [LARGE SCALE GENOMIC DNA]</scope>
    <source>
        <strain evidence="4">KCTC 52473</strain>
    </source>
</reference>
<feature type="chain" id="PRO_5045258558" evidence="1">
    <location>
        <begin position="25"/>
        <end position="144"/>
    </location>
</feature>
<keyword evidence="4" id="KW-1185">Reference proteome</keyword>
<protein>
    <submittedName>
        <fullName evidence="3">DUF4426 domain-containing protein</fullName>
    </submittedName>
</protein>
<evidence type="ECO:0000313" key="3">
    <source>
        <dbReference type="EMBL" id="MFC3121003.1"/>
    </source>
</evidence>
<comment type="caution">
    <text evidence="3">The sequence shown here is derived from an EMBL/GenBank/DDBJ whole genome shotgun (WGS) entry which is preliminary data.</text>
</comment>
<dbReference type="Proteomes" id="UP001595478">
    <property type="component" value="Unassembled WGS sequence"/>
</dbReference>
<gene>
    <name evidence="3" type="ORF">ACFOHL_05190</name>
</gene>
<dbReference type="Pfam" id="PF14467">
    <property type="entry name" value="DUF4426"/>
    <property type="match status" value="1"/>
</dbReference>
<evidence type="ECO:0000256" key="1">
    <source>
        <dbReference type="SAM" id="SignalP"/>
    </source>
</evidence>
<evidence type="ECO:0000313" key="4">
    <source>
        <dbReference type="Proteomes" id="UP001595478"/>
    </source>
</evidence>
<name>A0ABV7FML1_9ALTE</name>
<dbReference type="EMBL" id="JBHRSW010000006">
    <property type="protein sequence ID" value="MFC3121003.1"/>
    <property type="molecule type" value="Genomic_DNA"/>
</dbReference>
<proteinExistence type="predicted"/>
<feature type="signal peptide" evidence="1">
    <location>
        <begin position="1"/>
        <end position="24"/>
    </location>
</feature>
<feature type="domain" description="DUF4426" evidence="2">
    <location>
        <begin position="27"/>
        <end position="144"/>
    </location>
</feature>
<accession>A0ABV7FML1</accession>